<dbReference type="GeneID" id="69019939"/>
<keyword evidence="2" id="KW-1185">Reference proteome</keyword>
<dbReference type="AlphaFoldDB" id="A0A8H4FPC5"/>
<dbReference type="EMBL" id="WVTB01000016">
    <property type="protein sequence ID" value="KAF3809537.1"/>
    <property type="molecule type" value="Genomic_DNA"/>
</dbReference>
<reference evidence="1" key="1">
    <citation type="journal article" date="2020" name="Phytopathology">
        <title>Genome sequence and comparative analysis of Colletotrichum gloeosporioides isolated from Liriodendron leaves.</title>
        <authorList>
            <person name="Fu F.F."/>
            <person name="Hao Z."/>
            <person name="Wang P."/>
            <person name="Lu Y."/>
            <person name="Xue L.J."/>
            <person name="Wei G."/>
            <person name="Tian Y."/>
            <person name="Baishi H."/>
            <person name="Xu H."/>
            <person name="Shi J."/>
            <person name="Cheng T."/>
            <person name="Wang G."/>
            <person name="Yi Y."/>
            <person name="Chen J."/>
        </authorList>
    </citation>
    <scope>NUCLEOTIDE SEQUENCE</scope>
    <source>
        <strain evidence="1">Lc1</strain>
    </source>
</reference>
<accession>A0A8H4FPC5</accession>
<sequence>MVSLTDLPEKLIVEICRQICFGRATWKRLINRHGLPSQVGQRKEKNAVANLAATCKLLHRVATPELRRHILVTDYAGPSSALQLSTLLDCVAADPVAFAPSVEHAFLQFDWDNARLLKELGEMGRLRLATKRAREAGQIVLSDEGYRASQHNAYYLHTDKLAVAFLSQLNNLKELKLERDGVVLTAMALYVQTHYQSFLPCLESLTLWCSEYGMLKAQGSCIVASIAHFGKRLKAVEICGIPIESVSVSTFKNLTSVKLMDASIQLELLRPLLSQCRLEEFVFCRARNHSFSAADVIDALTPSADTLRSLFLTLGDY</sequence>
<gene>
    <name evidence="1" type="ORF">GCG54_00012821</name>
</gene>
<evidence type="ECO:0000313" key="2">
    <source>
        <dbReference type="Proteomes" id="UP000613401"/>
    </source>
</evidence>
<organism evidence="1 2">
    <name type="scientific">Colletotrichum gloeosporioides</name>
    <name type="common">Anthracnose fungus</name>
    <name type="synonym">Glomerella cingulata</name>
    <dbReference type="NCBI Taxonomy" id="474922"/>
    <lineage>
        <taxon>Eukaryota</taxon>
        <taxon>Fungi</taxon>
        <taxon>Dikarya</taxon>
        <taxon>Ascomycota</taxon>
        <taxon>Pezizomycotina</taxon>
        <taxon>Sordariomycetes</taxon>
        <taxon>Hypocreomycetidae</taxon>
        <taxon>Glomerellales</taxon>
        <taxon>Glomerellaceae</taxon>
        <taxon>Colletotrichum</taxon>
        <taxon>Colletotrichum gloeosporioides species complex</taxon>
    </lineage>
</organism>
<dbReference type="RefSeq" id="XP_045268696.1">
    <property type="nucleotide sequence ID" value="XM_045412690.1"/>
</dbReference>
<comment type="caution">
    <text evidence="1">The sequence shown here is derived from an EMBL/GenBank/DDBJ whole genome shotgun (WGS) entry which is preliminary data.</text>
</comment>
<reference evidence="1" key="2">
    <citation type="submission" date="2020-03" db="EMBL/GenBank/DDBJ databases">
        <authorList>
            <person name="Fu F.-F."/>
            <person name="Chen J."/>
        </authorList>
    </citation>
    <scope>NUCLEOTIDE SEQUENCE</scope>
    <source>
        <strain evidence="1">Lc1</strain>
    </source>
</reference>
<protein>
    <submittedName>
        <fullName evidence="1">Uncharacterized protein</fullName>
    </submittedName>
</protein>
<evidence type="ECO:0000313" key="1">
    <source>
        <dbReference type="EMBL" id="KAF3809537.1"/>
    </source>
</evidence>
<dbReference type="Proteomes" id="UP000613401">
    <property type="component" value="Unassembled WGS sequence"/>
</dbReference>
<proteinExistence type="predicted"/>
<name>A0A8H4FPC5_COLGL</name>